<evidence type="ECO:0000256" key="1">
    <source>
        <dbReference type="PROSITE-ProRule" id="PRU00042"/>
    </source>
</evidence>
<dbReference type="AlphaFoldDB" id="A0AAW0AQH0"/>
<dbReference type="PROSITE" id="PS00108">
    <property type="entry name" value="PROTEIN_KINASE_ST"/>
    <property type="match status" value="1"/>
</dbReference>
<dbReference type="EMBL" id="JAYKXP010000325">
    <property type="protein sequence ID" value="KAK7015189.1"/>
    <property type="molecule type" value="Genomic_DNA"/>
</dbReference>
<keyword evidence="1" id="KW-0479">Metal-binding</keyword>
<dbReference type="PROSITE" id="PS00028">
    <property type="entry name" value="ZINC_FINGER_C2H2_1"/>
    <property type="match status" value="1"/>
</dbReference>
<evidence type="ECO:0000259" key="3">
    <source>
        <dbReference type="PROSITE" id="PS50157"/>
    </source>
</evidence>
<sequence length="361" mass="40057">MRSSSEATSRFAINTIQELRVVLARPDSVNILLSLDASCVPHLLELLQSEADQSHGSQRKLCLKALRALAMKKTSFFYRRRFLKQHHKDRKPSVQDVDSSISQDIWKGILSPGERPCMLKSAAKSPPPHEHKRQEVLKLHEISSGMTYLHSLDSMIIHGDIKGANILVDEHACCRLADFGLATVIESHRLDSTTSSSGGPKGTLSWMAPEMFDVEDHRSGKDVDKSPRDIYAYGCTIFEIITGAPPFSGLREGAIIKQVMSGNRPPKPIDGWCPDLVWDLVERCWAQSPVERPRAAQIERYLERVGNGEVAGLDAIFGSDVTSESGQGKGKKALRTCQECRASFTSRESFLDHLNAHSINV</sequence>
<dbReference type="Pfam" id="PF07714">
    <property type="entry name" value="PK_Tyr_Ser-Thr"/>
    <property type="match status" value="1"/>
</dbReference>
<dbReference type="GO" id="GO:0005524">
    <property type="term" value="F:ATP binding"/>
    <property type="evidence" value="ECO:0007669"/>
    <property type="project" value="InterPro"/>
</dbReference>
<evidence type="ECO:0000313" key="5">
    <source>
        <dbReference type="Proteomes" id="UP001383192"/>
    </source>
</evidence>
<feature type="domain" description="Protein kinase" evidence="2">
    <location>
        <begin position="1"/>
        <end position="302"/>
    </location>
</feature>
<keyword evidence="1" id="KW-0863">Zinc-finger</keyword>
<keyword evidence="1" id="KW-0862">Zinc</keyword>
<dbReference type="InterPro" id="IPR013087">
    <property type="entry name" value="Znf_C2H2_type"/>
</dbReference>
<keyword evidence="5" id="KW-1185">Reference proteome</keyword>
<feature type="domain" description="C2H2-type" evidence="3">
    <location>
        <begin position="335"/>
        <end position="358"/>
    </location>
</feature>
<dbReference type="InterPro" id="IPR001245">
    <property type="entry name" value="Ser-Thr/Tyr_kinase_cat_dom"/>
</dbReference>
<name>A0AAW0AQH0_9AGAR</name>
<organism evidence="4 5">
    <name type="scientific">Paramarasmius palmivorus</name>
    <dbReference type="NCBI Taxonomy" id="297713"/>
    <lineage>
        <taxon>Eukaryota</taxon>
        <taxon>Fungi</taxon>
        <taxon>Dikarya</taxon>
        <taxon>Basidiomycota</taxon>
        <taxon>Agaricomycotina</taxon>
        <taxon>Agaricomycetes</taxon>
        <taxon>Agaricomycetidae</taxon>
        <taxon>Agaricales</taxon>
        <taxon>Marasmiineae</taxon>
        <taxon>Marasmiaceae</taxon>
        <taxon>Paramarasmius</taxon>
    </lineage>
</organism>
<dbReference type="GO" id="GO:0008270">
    <property type="term" value="F:zinc ion binding"/>
    <property type="evidence" value="ECO:0007669"/>
    <property type="project" value="UniProtKB-KW"/>
</dbReference>
<dbReference type="GO" id="GO:0004674">
    <property type="term" value="F:protein serine/threonine kinase activity"/>
    <property type="evidence" value="ECO:0007669"/>
    <property type="project" value="TreeGrafter"/>
</dbReference>
<dbReference type="Proteomes" id="UP001383192">
    <property type="component" value="Unassembled WGS sequence"/>
</dbReference>
<dbReference type="PANTHER" id="PTHR44329">
    <property type="entry name" value="SERINE/THREONINE-PROTEIN KINASE TNNI3K-RELATED"/>
    <property type="match status" value="1"/>
</dbReference>
<dbReference type="PANTHER" id="PTHR44329:SF260">
    <property type="entry name" value="PROTEIN KINASE DOMAIN-CONTAINING PROTEIN"/>
    <property type="match status" value="1"/>
</dbReference>
<dbReference type="InterPro" id="IPR008271">
    <property type="entry name" value="Ser/Thr_kinase_AS"/>
</dbReference>
<dbReference type="PROSITE" id="PS50011">
    <property type="entry name" value="PROTEIN_KINASE_DOM"/>
    <property type="match status" value="1"/>
</dbReference>
<dbReference type="Gene3D" id="1.10.510.10">
    <property type="entry name" value="Transferase(Phosphotransferase) domain 1"/>
    <property type="match status" value="1"/>
</dbReference>
<dbReference type="SUPFAM" id="SSF56112">
    <property type="entry name" value="Protein kinase-like (PK-like)"/>
    <property type="match status" value="1"/>
</dbReference>
<dbReference type="InterPro" id="IPR051681">
    <property type="entry name" value="Ser/Thr_Kinases-Pseudokinases"/>
</dbReference>
<evidence type="ECO:0000313" key="4">
    <source>
        <dbReference type="EMBL" id="KAK7015189.1"/>
    </source>
</evidence>
<evidence type="ECO:0000259" key="2">
    <source>
        <dbReference type="PROSITE" id="PS50011"/>
    </source>
</evidence>
<dbReference type="InterPro" id="IPR011009">
    <property type="entry name" value="Kinase-like_dom_sf"/>
</dbReference>
<proteinExistence type="predicted"/>
<evidence type="ECO:0008006" key="6">
    <source>
        <dbReference type="Google" id="ProtNLM"/>
    </source>
</evidence>
<comment type="caution">
    <text evidence="4">The sequence shown here is derived from an EMBL/GenBank/DDBJ whole genome shotgun (WGS) entry which is preliminary data.</text>
</comment>
<dbReference type="SMART" id="SM00220">
    <property type="entry name" value="S_TKc"/>
    <property type="match status" value="1"/>
</dbReference>
<protein>
    <recommendedName>
        <fullName evidence="6">Protein kinase domain-containing protein</fullName>
    </recommendedName>
</protein>
<accession>A0AAW0AQH0</accession>
<gene>
    <name evidence="4" type="ORF">VNI00_019158</name>
</gene>
<dbReference type="PROSITE" id="PS50157">
    <property type="entry name" value="ZINC_FINGER_C2H2_2"/>
    <property type="match status" value="1"/>
</dbReference>
<reference evidence="4 5" key="1">
    <citation type="submission" date="2024-01" db="EMBL/GenBank/DDBJ databases">
        <title>A draft genome for a cacao thread blight-causing isolate of Paramarasmius palmivorus.</title>
        <authorList>
            <person name="Baruah I.K."/>
            <person name="Bukari Y."/>
            <person name="Amoako-Attah I."/>
            <person name="Meinhardt L.W."/>
            <person name="Bailey B.A."/>
            <person name="Cohen S.P."/>
        </authorList>
    </citation>
    <scope>NUCLEOTIDE SEQUENCE [LARGE SCALE GENOMIC DNA]</scope>
    <source>
        <strain evidence="4 5">GH-12</strain>
    </source>
</reference>
<dbReference type="InterPro" id="IPR000719">
    <property type="entry name" value="Prot_kinase_dom"/>
</dbReference>